<sequence length="160" mass="19108">MYYNQMFQPSAPNPYLLTTPYAVPHVGPYEQFETYPGANDFSYEMDSFRTAVDVNRVMRILNQQHRNLYREIERGGMERKLSEYLFRSMVTYVDENFNRFTGNIEQKIAQASRQLSRRHPWIFDIMRIYNVSPASQNRIVDGVLRVAFRNLRPVAMPRYY</sequence>
<evidence type="ECO:0000313" key="2">
    <source>
        <dbReference type="Proteomes" id="UP000265816"/>
    </source>
</evidence>
<dbReference type="RefSeq" id="WP_119112407.1">
    <property type="nucleotide sequence ID" value="NZ_CBCSEO010000002.1"/>
</dbReference>
<accession>A0A398B7U1</accession>
<dbReference type="OrthoDB" id="2918802at2"/>
<proteinExistence type="predicted"/>
<comment type="caution">
    <text evidence="1">The sequence shown here is derived from an EMBL/GenBank/DDBJ whole genome shotgun (WGS) entry which is preliminary data.</text>
</comment>
<organism evidence="1 2">
    <name type="scientific">Mesobacillus zeae</name>
    <dbReference type="NCBI Taxonomy" id="1917180"/>
    <lineage>
        <taxon>Bacteria</taxon>
        <taxon>Bacillati</taxon>
        <taxon>Bacillota</taxon>
        <taxon>Bacilli</taxon>
        <taxon>Bacillales</taxon>
        <taxon>Bacillaceae</taxon>
        <taxon>Mesobacillus</taxon>
    </lineage>
</organism>
<protein>
    <submittedName>
        <fullName evidence="1">Uncharacterized protein</fullName>
    </submittedName>
</protein>
<keyword evidence="2" id="KW-1185">Reference proteome</keyword>
<dbReference type="Proteomes" id="UP000265816">
    <property type="component" value="Unassembled WGS sequence"/>
</dbReference>
<gene>
    <name evidence="1" type="ORF">D1970_08270</name>
</gene>
<dbReference type="AlphaFoldDB" id="A0A398B7U1"/>
<evidence type="ECO:0000313" key="1">
    <source>
        <dbReference type="EMBL" id="RID85554.1"/>
    </source>
</evidence>
<name>A0A398B7U1_9BACI</name>
<dbReference type="EMBL" id="QWVT01000015">
    <property type="protein sequence ID" value="RID85554.1"/>
    <property type="molecule type" value="Genomic_DNA"/>
</dbReference>
<reference evidence="1 2" key="1">
    <citation type="submission" date="2018-08" db="EMBL/GenBank/DDBJ databases">
        <title>Bacillus jemisoniae sp. nov., Bacillus chryseoplanitiae sp. nov., Bacillus resnikiae sp. nov., and Bacillus frankliniae sp. nov., isolated from Viking spacecraft and associated surfaces.</title>
        <authorList>
            <person name="Seuylemezian A."/>
            <person name="Vaishampayan P."/>
        </authorList>
    </citation>
    <scope>NUCLEOTIDE SEQUENCE [LARGE SCALE GENOMIC DNA]</scope>
    <source>
        <strain evidence="1 2">JJ-247</strain>
    </source>
</reference>